<evidence type="ECO:0000256" key="1">
    <source>
        <dbReference type="SAM" id="MobiDB-lite"/>
    </source>
</evidence>
<dbReference type="EMBL" id="FM992694">
    <property type="protein sequence ID" value="CAX40852.1"/>
    <property type="molecule type" value="Genomic_DNA"/>
</dbReference>
<dbReference type="PANTHER" id="PTHR28265:SF1">
    <property type="entry name" value="MAINTENANCE OF TELOMERE CAPPING PROTEIN 1"/>
    <property type="match status" value="1"/>
</dbReference>
<gene>
    <name evidence="2" type="ordered locus">Cd36_73020</name>
    <name evidence="3" type="ORF">CD36_73020</name>
</gene>
<dbReference type="KEGG" id="cdu:CD36_73020"/>
<keyword evidence="4" id="KW-1185">Reference proteome</keyword>
<dbReference type="AlphaFoldDB" id="B9WJR0"/>
<dbReference type="Pfam" id="PF10310">
    <property type="entry name" value="DUF5427"/>
    <property type="match status" value="2"/>
</dbReference>
<dbReference type="OrthoDB" id="5594977at2759"/>
<dbReference type="CGD" id="CAL0000163964">
    <property type="gene designation" value="Cd36_73020"/>
</dbReference>
<name>B9WJR0_CANDC</name>
<evidence type="ECO:0000313" key="2">
    <source>
        <dbReference type="CGD" id="CAL0000163964"/>
    </source>
</evidence>
<dbReference type="PANTHER" id="PTHR28265">
    <property type="entry name" value="MAINTENANCE OF TELOMERE CAPPING PROTEIN 1"/>
    <property type="match status" value="1"/>
</dbReference>
<dbReference type="eggNOG" id="ENOG502QU4J">
    <property type="taxonomic scope" value="Eukaryota"/>
</dbReference>
<evidence type="ECO:0008006" key="5">
    <source>
        <dbReference type="Google" id="ProtNLM"/>
    </source>
</evidence>
<dbReference type="HOGENOM" id="CLU_042692_0_0_1"/>
<dbReference type="VEuPathDB" id="FungiDB:CD36_73020"/>
<feature type="compositionally biased region" description="Low complexity" evidence="1">
    <location>
        <begin position="72"/>
        <end position="81"/>
    </location>
</feature>
<proteinExistence type="predicted"/>
<evidence type="ECO:0000313" key="4">
    <source>
        <dbReference type="Proteomes" id="UP000002605"/>
    </source>
</evidence>
<protein>
    <recommendedName>
        <fullName evidence="5">Maintenance of telomere capping protein 1</fullName>
    </recommendedName>
</protein>
<evidence type="ECO:0000313" key="3">
    <source>
        <dbReference type="EMBL" id="CAX40852.1"/>
    </source>
</evidence>
<feature type="compositionally biased region" description="Polar residues" evidence="1">
    <location>
        <begin position="122"/>
        <end position="135"/>
    </location>
</feature>
<sequence>MTKPTKDNNDDVLDFINSLPDSKPGTPKPSKALSSNPGGVGKDSTENKEDLLDFLDELEQHERTKKTKKPSKLAPKTASKPTGSDADDEPTTGTTTDKSDTTNEDIDPQQPQEKAEEESETQDIPNPISSITSWWNSEGSNKVNSLWGKITDNAEKLSEQTYQLANDATNQLNTRARNLDTDQITGQLNNLFQNVSNTLKQGLIEEADEILNVSIINEINYDTINVNNLVLDNFLKVVNQVEGRIHVRLNEFNQGQEEQIKKNQEDQVEHHQEQSNIVITCNTKQDEESKLVYFEVTLKDITNGITITNKSQSLPLQWWKWIQGEKLALDESIDPKEWVKTWINNGLDLSVGISVQQYIINRMGV</sequence>
<feature type="region of interest" description="Disordered" evidence="1">
    <location>
        <begin position="1"/>
        <end position="135"/>
    </location>
</feature>
<dbReference type="InterPro" id="IPR018814">
    <property type="entry name" value="DUF5427"/>
</dbReference>
<dbReference type="RefSeq" id="XP_002421513.1">
    <property type="nucleotide sequence ID" value="XM_002421468.1"/>
</dbReference>
<dbReference type="Proteomes" id="UP000002605">
    <property type="component" value="Chromosome 7"/>
</dbReference>
<organism evidence="3 4">
    <name type="scientific">Candida dubliniensis (strain CD36 / ATCC MYA-646 / CBS 7987 / NCPF 3949 / NRRL Y-17841)</name>
    <name type="common">Yeast</name>
    <dbReference type="NCBI Taxonomy" id="573826"/>
    <lineage>
        <taxon>Eukaryota</taxon>
        <taxon>Fungi</taxon>
        <taxon>Dikarya</taxon>
        <taxon>Ascomycota</taxon>
        <taxon>Saccharomycotina</taxon>
        <taxon>Pichiomycetes</taxon>
        <taxon>Debaryomycetaceae</taxon>
        <taxon>Candida/Lodderomyces clade</taxon>
        <taxon>Candida</taxon>
    </lineage>
</organism>
<reference evidence="3 4" key="1">
    <citation type="journal article" date="2009" name="Genome Res.">
        <title>Comparative genomics of the fungal pathogens Candida dubliniensis and Candida albicans.</title>
        <authorList>
            <person name="Jackson A.P."/>
            <person name="Gamble J.A."/>
            <person name="Yeomans T."/>
            <person name="Moran G.P."/>
            <person name="Saunders D."/>
            <person name="Harris D."/>
            <person name="Aslett M."/>
            <person name="Barrell J.F."/>
            <person name="Butler G."/>
            <person name="Citiulo F."/>
            <person name="Coleman D.C."/>
            <person name="de Groot P.W.J."/>
            <person name="Goodwin T.J."/>
            <person name="Quail M.A."/>
            <person name="McQuillan J."/>
            <person name="Munro C.A."/>
            <person name="Pain A."/>
            <person name="Poulter R.T."/>
            <person name="Rajandream M.A."/>
            <person name="Renauld H."/>
            <person name="Spiering M.J."/>
            <person name="Tivey A."/>
            <person name="Gow N.A.R."/>
            <person name="Barrell B."/>
            <person name="Sullivan D.J."/>
            <person name="Berriman M."/>
        </authorList>
    </citation>
    <scope>NUCLEOTIDE SEQUENCE [LARGE SCALE GENOMIC DNA]</scope>
    <source>
        <strain evidence="4">CD36 / ATCC MYA-646 / CBS 7987 / NCPF 3949 / NRRL Y-17841</strain>
    </source>
</reference>
<dbReference type="GeneID" id="8049206"/>
<accession>B9WJR0</accession>